<gene>
    <name evidence="1" type="ORF">RJT34_12665</name>
</gene>
<comment type="caution">
    <text evidence="1">The sequence shown here is derived from an EMBL/GenBank/DDBJ whole genome shotgun (WGS) entry which is preliminary data.</text>
</comment>
<keyword evidence="2" id="KW-1185">Reference proteome</keyword>
<dbReference type="EMBL" id="JAYKXN010000003">
    <property type="protein sequence ID" value="KAK7301790.1"/>
    <property type="molecule type" value="Genomic_DNA"/>
</dbReference>
<protein>
    <submittedName>
        <fullName evidence="1">Uncharacterized protein</fullName>
    </submittedName>
</protein>
<dbReference type="AlphaFoldDB" id="A0AAN9PJI7"/>
<organism evidence="1 2">
    <name type="scientific">Clitoria ternatea</name>
    <name type="common">Butterfly pea</name>
    <dbReference type="NCBI Taxonomy" id="43366"/>
    <lineage>
        <taxon>Eukaryota</taxon>
        <taxon>Viridiplantae</taxon>
        <taxon>Streptophyta</taxon>
        <taxon>Embryophyta</taxon>
        <taxon>Tracheophyta</taxon>
        <taxon>Spermatophyta</taxon>
        <taxon>Magnoliopsida</taxon>
        <taxon>eudicotyledons</taxon>
        <taxon>Gunneridae</taxon>
        <taxon>Pentapetalae</taxon>
        <taxon>rosids</taxon>
        <taxon>fabids</taxon>
        <taxon>Fabales</taxon>
        <taxon>Fabaceae</taxon>
        <taxon>Papilionoideae</taxon>
        <taxon>50 kb inversion clade</taxon>
        <taxon>NPAAA clade</taxon>
        <taxon>indigoferoid/millettioid clade</taxon>
        <taxon>Phaseoleae</taxon>
        <taxon>Clitoria</taxon>
    </lineage>
</organism>
<accession>A0AAN9PJI7</accession>
<dbReference type="Proteomes" id="UP001359559">
    <property type="component" value="Unassembled WGS sequence"/>
</dbReference>
<proteinExistence type="predicted"/>
<sequence length="66" mass="7335">MQCIIHQASIVSPISYLPVLLASFGQTSWYSDLAMAFASPFVPHTFSSSISTKLSKDNYLTWIQHA</sequence>
<reference evidence="1 2" key="1">
    <citation type="submission" date="2024-01" db="EMBL/GenBank/DDBJ databases">
        <title>The genomes of 5 underutilized Papilionoideae crops provide insights into root nodulation and disease resistance.</title>
        <authorList>
            <person name="Yuan L."/>
        </authorList>
    </citation>
    <scope>NUCLEOTIDE SEQUENCE [LARGE SCALE GENOMIC DNA]</scope>
    <source>
        <strain evidence="1">LY-2023</strain>
        <tissue evidence="1">Leaf</tissue>
    </source>
</reference>
<name>A0AAN9PJI7_CLITE</name>
<evidence type="ECO:0000313" key="2">
    <source>
        <dbReference type="Proteomes" id="UP001359559"/>
    </source>
</evidence>
<evidence type="ECO:0000313" key="1">
    <source>
        <dbReference type="EMBL" id="KAK7301790.1"/>
    </source>
</evidence>